<comment type="caution">
    <text evidence="3">The sequence shown here is derived from an EMBL/GenBank/DDBJ whole genome shotgun (WGS) entry which is preliminary data.</text>
</comment>
<accession>A0ABP1GHL2</accession>
<keyword evidence="4" id="KW-1185">Reference proteome</keyword>
<evidence type="ECO:0000313" key="4">
    <source>
        <dbReference type="Proteomes" id="UP001497392"/>
    </source>
</evidence>
<reference evidence="3 4" key="1">
    <citation type="submission" date="2024-06" db="EMBL/GenBank/DDBJ databases">
        <authorList>
            <person name="Kraege A."/>
            <person name="Thomma B."/>
        </authorList>
    </citation>
    <scope>NUCLEOTIDE SEQUENCE [LARGE SCALE GENOMIC DNA]</scope>
</reference>
<dbReference type="EMBL" id="CAXHTA020000021">
    <property type="protein sequence ID" value="CAL5230049.1"/>
    <property type="molecule type" value="Genomic_DNA"/>
</dbReference>
<sequence length="258" mass="26073">MRGLLAFLVCLLALQTSTGVSARFLLDLRSLPLHGRHLRVDYRGEDPIGADTRGSDPIGRGASSTEKSLASQQSSTQQPSESQAPSAATSQAPAPTVGIAEAPAFAARPTTTVAEAPAFAARPQVTAPAAPMPEDSSATLQAQTQGNAPSSAPAGESAPSASAFEVPTLESILGRRRLSEGTQEEGTGAAAAVTSPDRYSHSVFKQPKEAPTSAQSSTGGPVPLSTILFTQVPPPGKPTLATAPTTAPGGTEAPTAAE</sequence>
<name>A0ABP1GHL2_9CHLO</name>
<evidence type="ECO:0000256" key="1">
    <source>
        <dbReference type="SAM" id="MobiDB-lite"/>
    </source>
</evidence>
<feature type="compositionally biased region" description="Low complexity" evidence="1">
    <location>
        <begin position="180"/>
        <end position="194"/>
    </location>
</feature>
<dbReference type="Proteomes" id="UP001497392">
    <property type="component" value="Unassembled WGS sequence"/>
</dbReference>
<gene>
    <name evidence="3" type="primary">g13497</name>
    <name evidence="3" type="ORF">VP750_LOCUS11955</name>
</gene>
<protein>
    <submittedName>
        <fullName evidence="3">G13497 protein</fullName>
    </submittedName>
</protein>
<evidence type="ECO:0000256" key="2">
    <source>
        <dbReference type="SAM" id="SignalP"/>
    </source>
</evidence>
<proteinExistence type="predicted"/>
<feature type="region of interest" description="Disordered" evidence="1">
    <location>
        <begin position="126"/>
        <end position="258"/>
    </location>
</feature>
<feature type="signal peptide" evidence="2">
    <location>
        <begin position="1"/>
        <end position="22"/>
    </location>
</feature>
<feature type="region of interest" description="Disordered" evidence="1">
    <location>
        <begin position="44"/>
        <end position="94"/>
    </location>
</feature>
<keyword evidence="2" id="KW-0732">Signal</keyword>
<feature type="compositionally biased region" description="Low complexity" evidence="1">
    <location>
        <begin position="148"/>
        <end position="163"/>
    </location>
</feature>
<feature type="compositionally biased region" description="Low complexity" evidence="1">
    <location>
        <begin position="70"/>
        <end position="94"/>
    </location>
</feature>
<feature type="chain" id="PRO_5047084844" evidence="2">
    <location>
        <begin position="23"/>
        <end position="258"/>
    </location>
</feature>
<evidence type="ECO:0000313" key="3">
    <source>
        <dbReference type="EMBL" id="CAL5230049.1"/>
    </source>
</evidence>
<feature type="compositionally biased region" description="Low complexity" evidence="1">
    <location>
        <begin position="238"/>
        <end position="258"/>
    </location>
</feature>
<feature type="compositionally biased region" description="Polar residues" evidence="1">
    <location>
        <begin position="136"/>
        <end position="147"/>
    </location>
</feature>
<organism evidence="3 4">
    <name type="scientific">Coccomyxa viridis</name>
    <dbReference type="NCBI Taxonomy" id="1274662"/>
    <lineage>
        <taxon>Eukaryota</taxon>
        <taxon>Viridiplantae</taxon>
        <taxon>Chlorophyta</taxon>
        <taxon>core chlorophytes</taxon>
        <taxon>Trebouxiophyceae</taxon>
        <taxon>Trebouxiophyceae incertae sedis</taxon>
        <taxon>Coccomyxaceae</taxon>
        <taxon>Coccomyxa</taxon>
    </lineage>
</organism>